<sequence length="497" mass="57064">MDDLVADIGQAFTIAVEPQPAVTITWFDTFDWRLYRHRKILLRQNKDSWRLLPRNSAGEDVSLQGKDLAGCRFSSDFPASRLRTVLGPILGVRRLLPLVTLDSSGVLIRFFNQDEKVVAFLFLHEQRVHKADVVFRTVKLRGIRGYDKDFKTLSRSIRRHGIVDPVSPFYVLEEGVRLTGRCPLDYSSAFSITLKPEMSARQATLAIFRQLLDTMQRNTPGIVDDLDSEFLHDFRVALRRTRAGLSLIKRVLPPEITETFKKEFADLGRVTGPARDLDVYLLYEKDYKSRLPASLRGGVETFFADIRARRERAHKELVRSLSSPEYRAMISRWHDYLHSDDGGEATENSELPVKDLAGKIILRSYRRILKDGKAIGPSSSDEKMHRLRIQCKKLRYSLEFFASLFPPDDIRIVVGQLKKLQNNLGAFNDLSVQQQMLHQYLARLRPGSGKNQQQASAIGGLLTSLHHEQQQVREAFFPKFRRFSRSINTELYKKLFG</sequence>
<dbReference type="InterPro" id="IPR007899">
    <property type="entry name" value="CHAD_dom"/>
</dbReference>
<dbReference type="InterPro" id="IPR038186">
    <property type="entry name" value="CHAD_dom_sf"/>
</dbReference>
<dbReference type="EC" id="4.6.1.1" evidence="2"/>
<protein>
    <submittedName>
        <fullName evidence="2">Adenylate cyclase</fullName>
        <ecNumber evidence="2">4.6.1.1</ecNumber>
    </submittedName>
</protein>
<evidence type="ECO:0000313" key="2">
    <source>
        <dbReference type="EMBL" id="VAW34231.1"/>
    </source>
</evidence>
<feature type="domain" description="CHAD" evidence="1">
    <location>
        <begin position="197"/>
        <end position="485"/>
    </location>
</feature>
<dbReference type="EMBL" id="UOEY01000002">
    <property type="protein sequence ID" value="VAW34231.1"/>
    <property type="molecule type" value="Genomic_DNA"/>
</dbReference>
<organism evidence="2">
    <name type="scientific">hydrothermal vent metagenome</name>
    <dbReference type="NCBI Taxonomy" id="652676"/>
    <lineage>
        <taxon>unclassified sequences</taxon>
        <taxon>metagenomes</taxon>
        <taxon>ecological metagenomes</taxon>
    </lineage>
</organism>
<dbReference type="AlphaFoldDB" id="A0A3B0UT02"/>
<gene>
    <name evidence="2" type="ORF">MNBD_DELTA04-1584</name>
</gene>
<keyword evidence="2" id="KW-0456">Lyase</keyword>
<dbReference type="PANTHER" id="PTHR39339:SF1">
    <property type="entry name" value="CHAD DOMAIN-CONTAINING PROTEIN"/>
    <property type="match status" value="1"/>
</dbReference>
<proteinExistence type="predicted"/>
<reference evidence="2" key="1">
    <citation type="submission" date="2018-06" db="EMBL/GenBank/DDBJ databases">
        <authorList>
            <person name="Zhirakovskaya E."/>
        </authorList>
    </citation>
    <scope>NUCLEOTIDE SEQUENCE</scope>
</reference>
<dbReference type="GO" id="GO:0004016">
    <property type="term" value="F:adenylate cyclase activity"/>
    <property type="evidence" value="ECO:0007669"/>
    <property type="project" value="UniProtKB-EC"/>
</dbReference>
<dbReference type="Gene3D" id="1.40.20.10">
    <property type="entry name" value="CHAD domain"/>
    <property type="match status" value="1"/>
</dbReference>
<evidence type="ECO:0000259" key="1">
    <source>
        <dbReference type="PROSITE" id="PS51708"/>
    </source>
</evidence>
<dbReference type="SMART" id="SM00880">
    <property type="entry name" value="CHAD"/>
    <property type="match status" value="1"/>
</dbReference>
<dbReference type="PANTHER" id="PTHR39339">
    <property type="entry name" value="SLR1444 PROTEIN"/>
    <property type="match status" value="1"/>
</dbReference>
<accession>A0A3B0UT02</accession>
<name>A0A3B0UT02_9ZZZZ</name>
<dbReference type="Pfam" id="PF05235">
    <property type="entry name" value="CHAD"/>
    <property type="match status" value="1"/>
</dbReference>
<dbReference type="PROSITE" id="PS51708">
    <property type="entry name" value="CHAD"/>
    <property type="match status" value="1"/>
</dbReference>